<evidence type="ECO:0000313" key="1">
    <source>
        <dbReference type="EMBL" id="MBJ7631992.1"/>
    </source>
</evidence>
<organism evidence="2 3">
    <name type="scientific">Weissella confusa</name>
    <name type="common">Lactobacillus confusus</name>
    <dbReference type="NCBI Taxonomy" id="1583"/>
    <lineage>
        <taxon>Bacteria</taxon>
        <taxon>Bacillati</taxon>
        <taxon>Bacillota</taxon>
        <taxon>Bacilli</taxon>
        <taxon>Lactobacillales</taxon>
        <taxon>Lactobacillaceae</taxon>
        <taxon>Weissella</taxon>
    </lineage>
</organism>
<dbReference type="GeneID" id="57978955"/>
<evidence type="ECO:0000313" key="2">
    <source>
        <dbReference type="EMBL" id="MBJ7639465.1"/>
    </source>
</evidence>
<reference evidence="2 3" key="2">
    <citation type="journal article" date="2021" name="Int. J. Food Microbiol.">
        <title>Safety demonstration of a microbial species for use in the food chain: Weissella confusa.</title>
        <authorList>
            <person name="Bourdichon F."/>
            <person name="Patrone V."/>
            <person name="Fontana A."/>
            <person name="Milani G."/>
            <person name="Morelli L."/>
        </authorList>
    </citation>
    <scope>NUCLEOTIDE SEQUENCE [LARGE SCALE GENOMIC DNA]</scope>
    <source>
        <strain evidence="1">CCUG 30943</strain>
        <strain evidence="2 3">CCUG 43002</strain>
    </source>
</reference>
<dbReference type="EMBL" id="JAAOCX010000002">
    <property type="protein sequence ID" value="MBJ7631992.1"/>
    <property type="molecule type" value="Genomic_DNA"/>
</dbReference>
<reference evidence="2" key="1">
    <citation type="submission" date="2020-02" db="EMBL/GenBank/DDBJ databases">
        <authorList>
            <person name="Fontana A."/>
            <person name="Patrone V."/>
            <person name="Morelli L."/>
        </authorList>
    </citation>
    <scope>NUCLEOTIDE SEQUENCE</scope>
    <source>
        <strain evidence="1">CCUG 30943</strain>
        <strain evidence="2">CCUG 43002</strain>
    </source>
</reference>
<sequence length="352" mass="41325">MPDLLSQSFLKIQNEYLEVLKQLSTTIQINGDIDELSIDKVNLFWHKNYKLISLYLNNIPKKKRAFFYTGATNYIQDDGFLLAGKYHFFDDPLPEYIDMVHKTSDRTFKRNMADVIVRLIDNNISTLTNSSVIVLPLRYLMNNEEYSLSDQQEREVAQRLFISMFRNVENIEEYFSTIKNVNDIAYEIDPTLVKTLLLSDYDDISLPIETRLQNHFSFMEDVYEASDDEDSKKLFNSICGYFIQVLKIFQVSIMWNLTPFFPSSTSFNYFMLLLTRWQPYSDQSELTEGMNSTLTKSFLLNRFSSELAARDYDTDIQELELRMNEKSLNQKLFKLDIKQSEKVTAIVDSLLN</sequence>
<comment type="caution">
    <text evidence="2">The sequence shown here is derived from an EMBL/GenBank/DDBJ whole genome shotgun (WGS) entry which is preliminary data.</text>
</comment>
<dbReference type="RefSeq" id="WP_003608302.1">
    <property type="nucleotide sequence ID" value="NZ_ALXH01000100.1"/>
</dbReference>
<dbReference type="Proteomes" id="UP000728106">
    <property type="component" value="Unassembled WGS sequence"/>
</dbReference>
<name>A0A4Z0RME5_WEICO</name>
<dbReference type="AlphaFoldDB" id="A0A4Z0RME5"/>
<keyword evidence="3" id="KW-1185">Reference proteome</keyword>
<protein>
    <submittedName>
        <fullName evidence="2">Uncharacterized protein</fullName>
    </submittedName>
</protein>
<accession>A0A4Z0RME5</accession>
<gene>
    <name evidence="2" type="ORF">HAU20_08735</name>
    <name evidence="1" type="ORF">HAU43_02580</name>
</gene>
<dbReference type="EMBL" id="JAAOCP010000010">
    <property type="protein sequence ID" value="MBJ7639465.1"/>
    <property type="molecule type" value="Genomic_DNA"/>
</dbReference>
<evidence type="ECO:0000313" key="3">
    <source>
        <dbReference type="Proteomes" id="UP000728106"/>
    </source>
</evidence>
<proteinExistence type="predicted"/>
<dbReference type="Proteomes" id="UP000808038">
    <property type="component" value="Unassembled WGS sequence"/>
</dbReference>